<feature type="compositionally biased region" description="Basic and acidic residues" evidence="1">
    <location>
        <begin position="52"/>
        <end position="74"/>
    </location>
</feature>
<evidence type="ECO:0000313" key="3">
    <source>
        <dbReference type="Proteomes" id="UP000544331"/>
    </source>
</evidence>
<feature type="compositionally biased region" description="Basic and acidic residues" evidence="1">
    <location>
        <begin position="7"/>
        <end position="19"/>
    </location>
</feature>
<accession>A0A8H5YE19</accession>
<name>A0A8H5YE19_9HYPO</name>
<feature type="region of interest" description="Disordered" evidence="1">
    <location>
        <begin position="1"/>
        <end position="22"/>
    </location>
</feature>
<comment type="caution">
    <text evidence="2">The sequence shown here is derived from an EMBL/GenBank/DDBJ whole genome shotgun (WGS) entry which is preliminary data.</text>
</comment>
<evidence type="ECO:0000256" key="1">
    <source>
        <dbReference type="SAM" id="MobiDB-lite"/>
    </source>
</evidence>
<proteinExistence type="predicted"/>
<gene>
    <name evidence="2" type="ORF">FMUND_9938</name>
</gene>
<evidence type="ECO:0000313" key="2">
    <source>
        <dbReference type="EMBL" id="KAF5709607.1"/>
    </source>
</evidence>
<dbReference type="AlphaFoldDB" id="A0A8H5YE19"/>
<organism evidence="2 3">
    <name type="scientific">Fusarium mundagurra</name>
    <dbReference type="NCBI Taxonomy" id="1567541"/>
    <lineage>
        <taxon>Eukaryota</taxon>
        <taxon>Fungi</taxon>
        <taxon>Dikarya</taxon>
        <taxon>Ascomycota</taxon>
        <taxon>Pezizomycotina</taxon>
        <taxon>Sordariomycetes</taxon>
        <taxon>Hypocreomycetidae</taxon>
        <taxon>Hypocreales</taxon>
        <taxon>Nectriaceae</taxon>
        <taxon>Fusarium</taxon>
        <taxon>Fusarium fujikuroi species complex</taxon>
    </lineage>
</organism>
<keyword evidence="3" id="KW-1185">Reference proteome</keyword>
<feature type="region of interest" description="Disordered" evidence="1">
    <location>
        <begin position="44"/>
        <end position="84"/>
    </location>
</feature>
<sequence>MIPTGQEAKRHREPSEKPQQKVLQFGPLLKGQAGMRTVWAKGFARGAIQQQRPDKDQARSEEPIVNTHQRDWAPHKVTKALAAL</sequence>
<protein>
    <submittedName>
        <fullName evidence="2">Uncharacterized protein</fullName>
    </submittedName>
</protein>
<dbReference type="Proteomes" id="UP000544331">
    <property type="component" value="Unassembled WGS sequence"/>
</dbReference>
<dbReference type="EMBL" id="JAAOAN010000355">
    <property type="protein sequence ID" value="KAF5709607.1"/>
    <property type="molecule type" value="Genomic_DNA"/>
</dbReference>
<reference evidence="2 3" key="1">
    <citation type="submission" date="2020-05" db="EMBL/GenBank/DDBJ databases">
        <title>Identification and distribution of gene clusters putatively required for synthesis of sphingolipid metabolism inhibitors in phylogenetically diverse species of the filamentous fungus Fusarium.</title>
        <authorList>
            <person name="Kim H.-S."/>
            <person name="Busman M."/>
            <person name="Brown D.W."/>
            <person name="Divon H."/>
            <person name="Uhlig S."/>
            <person name="Proctor R.H."/>
        </authorList>
    </citation>
    <scope>NUCLEOTIDE SEQUENCE [LARGE SCALE GENOMIC DNA]</scope>
    <source>
        <strain evidence="2 3">NRRL 66235</strain>
    </source>
</reference>